<keyword evidence="2" id="KW-1185">Reference proteome</keyword>
<gene>
    <name evidence="1" type="ORF">ACFSJS_08185</name>
</gene>
<dbReference type="EMBL" id="JBHUFU010000004">
    <property type="protein sequence ID" value="MFD1829641.1"/>
    <property type="molecule type" value="Genomic_DNA"/>
</dbReference>
<comment type="caution">
    <text evidence="1">The sequence shown here is derived from an EMBL/GenBank/DDBJ whole genome shotgun (WGS) entry which is preliminary data.</text>
</comment>
<sequence length="84" mass="8822">MPSEITAQHVRELLDSPDPDPRLVILEGRAQVVPAGRLGTDSYRGAVEVVSRDDLTARLGGDAAGRDPDTLAARLQTVVDGMGG</sequence>
<evidence type="ECO:0000313" key="1">
    <source>
        <dbReference type="EMBL" id="MFD1829641.1"/>
    </source>
</evidence>
<organism evidence="1 2">
    <name type="scientific">Streptomyces desertarenae</name>
    <dbReference type="NCBI Taxonomy" id="2666184"/>
    <lineage>
        <taxon>Bacteria</taxon>
        <taxon>Bacillati</taxon>
        <taxon>Actinomycetota</taxon>
        <taxon>Actinomycetes</taxon>
        <taxon>Kitasatosporales</taxon>
        <taxon>Streptomycetaceae</taxon>
        <taxon>Streptomyces</taxon>
    </lineage>
</organism>
<dbReference type="RefSeq" id="WP_380898401.1">
    <property type="nucleotide sequence ID" value="NZ_JBHUFU010000004.1"/>
</dbReference>
<dbReference type="Proteomes" id="UP001597365">
    <property type="component" value="Unassembled WGS sequence"/>
</dbReference>
<evidence type="ECO:0008006" key="3">
    <source>
        <dbReference type="Google" id="ProtNLM"/>
    </source>
</evidence>
<protein>
    <recommendedName>
        <fullName evidence="3">FAD-binding oxidoreductase</fullName>
    </recommendedName>
</protein>
<evidence type="ECO:0000313" key="2">
    <source>
        <dbReference type="Proteomes" id="UP001597365"/>
    </source>
</evidence>
<reference evidence="2" key="1">
    <citation type="journal article" date="2019" name="Int. J. Syst. Evol. Microbiol.">
        <title>The Global Catalogue of Microorganisms (GCM) 10K type strain sequencing project: providing services to taxonomists for standard genome sequencing and annotation.</title>
        <authorList>
            <consortium name="The Broad Institute Genomics Platform"/>
            <consortium name="The Broad Institute Genome Sequencing Center for Infectious Disease"/>
            <person name="Wu L."/>
            <person name="Ma J."/>
        </authorList>
    </citation>
    <scope>NUCLEOTIDE SEQUENCE [LARGE SCALE GENOMIC DNA]</scope>
    <source>
        <strain evidence="2">CGMCC 4.7455</strain>
    </source>
</reference>
<proteinExistence type="predicted"/>
<accession>A0ABW4PJK6</accession>
<name>A0ABW4PJK6_9ACTN</name>